<gene>
    <name evidence="2" type="ORF">B0I36DRAFT_437036</name>
</gene>
<sequence>MATEITPDGRVIAPLNITKPAPLLGLRGFQWGPVVELNRGPQPLPFGRDDQLKVTGDGPNDNKLILNLTTEQWTFGPTLGKIPNRGFGEQEDIFLGGLPYLQTVQNVTNVDSGKGDKVKDINEADGIHLEPGVWLTVPAAKTFHEGEALERGSVVRMASIPHGTTINAQGLIPKPNLSADTPLGGVKMGPVFGVLDTTPFKIGNPKSRVRDVFHSMTADRPNELRSPKNLSKFIAANTITTDIIENPNLVLAKAIENQDIRETIVFEVATGHPTAPLNGGGIANISFLAGKQEQVDGRITAQAPGPKDRPNAHAESMTNNWWIETVMYDVTVPPMRGGATVLLKPTMPKNKDGNESTAPTPEFAITAPPGGVKETKTIKVPGIQIQYSQTVNLNFGPKNNVLTWPHVSVATLVPTAPQPFQMRA</sequence>
<dbReference type="OrthoDB" id="4770823at2759"/>
<evidence type="ECO:0000313" key="3">
    <source>
        <dbReference type="Proteomes" id="UP000756346"/>
    </source>
</evidence>
<dbReference type="InterPro" id="IPR047975">
    <property type="entry name" value="Heme_bind_FMP"/>
</dbReference>
<accession>A0A9P8XPC6</accession>
<proteinExistence type="predicted"/>
<dbReference type="Proteomes" id="UP000756346">
    <property type="component" value="Unassembled WGS sequence"/>
</dbReference>
<dbReference type="RefSeq" id="XP_046003857.1">
    <property type="nucleotide sequence ID" value="XM_046162874.1"/>
</dbReference>
<organism evidence="2 3">
    <name type="scientific">Microdochium trichocladiopsis</name>
    <dbReference type="NCBI Taxonomy" id="1682393"/>
    <lineage>
        <taxon>Eukaryota</taxon>
        <taxon>Fungi</taxon>
        <taxon>Dikarya</taxon>
        <taxon>Ascomycota</taxon>
        <taxon>Pezizomycotina</taxon>
        <taxon>Sordariomycetes</taxon>
        <taxon>Xylariomycetidae</taxon>
        <taxon>Xylariales</taxon>
        <taxon>Microdochiaceae</taxon>
        <taxon>Microdochium</taxon>
    </lineage>
</organism>
<evidence type="ECO:0000313" key="2">
    <source>
        <dbReference type="EMBL" id="KAH7009196.1"/>
    </source>
</evidence>
<dbReference type="AlphaFoldDB" id="A0A9P8XPC6"/>
<keyword evidence="3" id="KW-1185">Reference proteome</keyword>
<protein>
    <submittedName>
        <fullName evidence="2">Uncharacterized protein</fullName>
    </submittedName>
</protein>
<comment type="caution">
    <text evidence="2">The sequence shown here is derived from an EMBL/GenBank/DDBJ whole genome shotgun (WGS) entry which is preliminary data.</text>
</comment>
<name>A0A9P8XPC6_9PEZI</name>
<evidence type="ECO:0000256" key="1">
    <source>
        <dbReference type="SAM" id="MobiDB-lite"/>
    </source>
</evidence>
<dbReference type="NCBIfam" id="NF040572">
    <property type="entry name" value="heme_bind_FMP"/>
    <property type="match status" value="1"/>
</dbReference>
<reference evidence="2" key="1">
    <citation type="journal article" date="2021" name="Nat. Commun.">
        <title>Genetic determinants of endophytism in the Arabidopsis root mycobiome.</title>
        <authorList>
            <person name="Mesny F."/>
            <person name="Miyauchi S."/>
            <person name="Thiergart T."/>
            <person name="Pickel B."/>
            <person name="Atanasova L."/>
            <person name="Karlsson M."/>
            <person name="Huettel B."/>
            <person name="Barry K.W."/>
            <person name="Haridas S."/>
            <person name="Chen C."/>
            <person name="Bauer D."/>
            <person name="Andreopoulos W."/>
            <person name="Pangilinan J."/>
            <person name="LaButti K."/>
            <person name="Riley R."/>
            <person name="Lipzen A."/>
            <person name="Clum A."/>
            <person name="Drula E."/>
            <person name="Henrissat B."/>
            <person name="Kohler A."/>
            <person name="Grigoriev I.V."/>
            <person name="Martin F.M."/>
            <person name="Hacquard S."/>
        </authorList>
    </citation>
    <scope>NUCLEOTIDE SEQUENCE</scope>
    <source>
        <strain evidence="2">MPI-CAGE-CH-0230</strain>
    </source>
</reference>
<feature type="region of interest" description="Disordered" evidence="1">
    <location>
        <begin position="344"/>
        <end position="370"/>
    </location>
</feature>
<dbReference type="EMBL" id="JAGTJQ010000019">
    <property type="protein sequence ID" value="KAH7009196.1"/>
    <property type="molecule type" value="Genomic_DNA"/>
</dbReference>
<dbReference type="GeneID" id="70192420"/>